<accession>A0A914ZD53</accession>
<feature type="compositionally biased region" description="Basic and acidic residues" evidence="2">
    <location>
        <begin position="149"/>
        <end position="159"/>
    </location>
</feature>
<feature type="region of interest" description="Disordered" evidence="2">
    <location>
        <begin position="232"/>
        <end position="283"/>
    </location>
</feature>
<dbReference type="PANTHER" id="PTHR15885">
    <property type="entry name" value="COILED-COIL DOMAIN-CONTAINING PROTEIN 174"/>
    <property type="match status" value="1"/>
</dbReference>
<feature type="region of interest" description="Disordered" evidence="2">
    <location>
        <begin position="58"/>
        <end position="86"/>
    </location>
</feature>
<dbReference type="InterPro" id="IPR025066">
    <property type="entry name" value="CCDC174-like"/>
</dbReference>
<dbReference type="WBParaSite" id="PSU_v2.g9607.t1">
    <property type="protein sequence ID" value="PSU_v2.g9607.t1"/>
    <property type="gene ID" value="PSU_v2.g9607"/>
</dbReference>
<sequence>MAEDDKPLSSKSRRKANITSFADLQTEILYRSRVSAETNFADGEINRTKNNILQMTKAEKQAKDKTSLARKERIQKAADAVRKEDEDYQLRKRTMEEKAKLYERLKSGERLVYEDGTKPDYLVDFDRRERSPSPPRRSQSPRQRSRSRSPRDRDRDEAPPPRPLIVHYDPSEDKGRIFGAAHVPLPQDEDERQKKIAELEALTLATFETRQRRKKERSVEERAKRERLNFIRELKGLPPLESSDEEEEDHPGANIDLSSIPLPADPDAERRAEEERKKKFEREWDRGKMRDMQWVKRKAK</sequence>
<reference evidence="4" key="1">
    <citation type="submission" date="2022-11" db="UniProtKB">
        <authorList>
            <consortium name="WormBaseParasite"/>
        </authorList>
    </citation>
    <scope>IDENTIFICATION</scope>
</reference>
<name>A0A914ZD53_9BILA</name>
<dbReference type="PANTHER" id="PTHR15885:SF1">
    <property type="entry name" value="COILED-COIL DOMAIN-CONTAINING PROTEIN 174"/>
    <property type="match status" value="1"/>
</dbReference>
<dbReference type="AlphaFoldDB" id="A0A914ZD53"/>
<evidence type="ECO:0000256" key="2">
    <source>
        <dbReference type="SAM" id="MobiDB-lite"/>
    </source>
</evidence>
<dbReference type="Pfam" id="PF13300">
    <property type="entry name" value="DUF4078"/>
    <property type="match status" value="1"/>
</dbReference>
<organism evidence="3 4">
    <name type="scientific">Panagrolaimus superbus</name>
    <dbReference type="NCBI Taxonomy" id="310955"/>
    <lineage>
        <taxon>Eukaryota</taxon>
        <taxon>Metazoa</taxon>
        <taxon>Ecdysozoa</taxon>
        <taxon>Nematoda</taxon>
        <taxon>Chromadorea</taxon>
        <taxon>Rhabditida</taxon>
        <taxon>Tylenchina</taxon>
        <taxon>Panagrolaimomorpha</taxon>
        <taxon>Panagrolaimoidea</taxon>
        <taxon>Panagrolaimidae</taxon>
        <taxon>Panagrolaimus</taxon>
    </lineage>
</organism>
<protein>
    <submittedName>
        <fullName evidence="4">Uncharacterized protein</fullName>
    </submittedName>
</protein>
<feature type="compositionally biased region" description="Basic and acidic residues" evidence="2">
    <location>
        <begin position="267"/>
        <end position="283"/>
    </location>
</feature>
<evidence type="ECO:0000256" key="1">
    <source>
        <dbReference type="ARBA" id="ARBA00023054"/>
    </source>
</evidence>
<evidence type="ECO:0000313" key="3">
    <source>
        <dbReference type="Proteomes" id="UP000887577"/>
    </source>
</evidence>
<keyword evidence="3" id="KW-1185">Reference proteome</keyword>
<evidence type="ECO:0000313" key="4">
    <source>
        <dbReference type="WBParaSite" id="PSU_v2.g9607.t1"/>
    </source>
</evidence>
<proteinExistence type="predicted"/>
<keyword evidence="1" id="KW-0175">Coiled coil</keyword>
<dbReference type="Proteomes" id="UP000887577">
    <property type="component" value="Unplaced"/>
</dbReference>
<dbReference type="GO" id="GO:0005634">
    <property type="term" value="C:nucleus"/>
    <property type="evidence" value="ECO:0007669"/>
    <property type="project" value="TreeGrafter"/>
</dbReference>
<feature type="region of interest" description="Disordered" evidence="2">
    <location>
        <begin position="121"/>
        <end position="194"/>
    </location>
</feature>